<evidence type="ECO:0000259" key="1">
    <source>
        <dbReference type="Pfam" id="PF12697"/>
    </source>
</evidence>
<name>A0AAV9PRZ7_9PEZI</name>
<dbReference type="InterPro" id="IPR052897">
    <property type="entry name" value="Sec-Metab_Biosynth_Hydrolase"/>
</dbReference>
<keyword evidence="3" id="KW-1185">Reference proteome</keyword>
<sequence>MAKPIILFLPGSFVHISVYQPIFDAVSGAGYVIKGIHPPSIGPASREGRDGPGPNMYDDAAVIAAEVEKLADQGKDVIIIGHSYGGGPVSQSTKGLSKEERKAQGKAGGVVRLGYMTAVVPGIGQSSQNVLEGTRKEGDMPMSVDANGWVLQEDPAKTARFVAQNLPPDQGEAVVRAFAKHSGASFGTELTHEGYKDIPVSYLFCEDDLCVPPGVQRAGIDMIERVSGRKVDVTSITSDHCPMLSAEKETVDWVLDLASKA</sequence>
<reference evidence="2 3" key="1">
    <citation type="submission" date="2023-08" db="EMBL/GenBank/DDBJ databases">
        <title>Black Yeasts Isolated from many extreme environments.</title>
        <authorList>
            <person name="Coleine C."/>
            <person name="Stajich J.E."/>
            <person name="Selbmann L."/>
        </authorList>
    </citation>
    <scope>NUCLEOTIDE SEQUENCE [LARGE SCALE GENOMIC DNA]</scope>
    <source>
        <strain evidence="2 3">CCFEE 5935</strain>
    </source>
</reference>
<dbReference type="Proteomes" id="UP001337655">
    <property type="component" value="Unassembled WGS sequence"/>
</dbReference>
<dbReference type="GeneID" id="89922176"/>
<evidence type="ECO:0000313" key="2">
    <source>
        <dbReference type="EMBL" id="KAK5175687.1"/>
    </source>
</evidence>
<feature type="domain" description="AB hydrolase-1" evidence="1">
    <location>
        <begin position="6"/>
        <end position="252"/>
    </location>
</feature>
<dbReference type="Pfam" id="PF12697">
    <property type="entry name" value="Abhydrolase_6"/>
    <property type="match status" value="1"/>
</dbReference>
<gene>
    <name evidence="2" type="ORF">LTR77_000826</name>
</gene>
<dbReference type="RefSeq" id="XP_064664325.1">
    <property type="nucleotide sequence ID" value="XM_064798091.1"/>
</dbReference>
<dbReference type="SUPFAM" id="SSF53474">
    <property type="entry name" value="alpha/beta-Hydrolases"/>
    <property type="match status" value="1"/>
</dbReference>
<proteinExistence type="predicted"/>
<dbReference type="InterPro" id="IPR000073">
    <property type="entry name" value="AB_hydrolase_1"/>
</dbReference>
<dbReference type="AlphaFoldDB" id="A0AAV9PRZ7"/>
<protein>
    <recommendedName>
        <fullName evidence="1">AB hydrolase-1 domain-containing protein</fullName>
    </recommendedName>
</protein>
<comment type="caution">
    <text evidence="2">The sequence shown here is derived from an EMBL/GenBank/DDBJ whole genome shotgun (WGS) entry which is preliminary data.</text>
</comment>
<dbReference type="Gene3D" id="3.40.50.1820">
    <property type="entry name" value="alpha/beta hydrolase"/>
    <property type="match status" value="1"/>
</dbReference>
<dbReference type="PANTHER" id="PTHR37017:SF13">
    <property type="entry name" value="AB HYDROLASE-1 DOMAIN-CONTAINING PROTEIN"/>
    <property type="match status" value="1"/>
</dbReference>
<organism evidence="2 3">
    <name type="scientific">Saxophila tyrrhenica</name>
    <dbReference type="NCBI Taxonomy" id="1690608"/>
    <lineage>
        <taxon>Eukaryota</taxon>
        <taxon>Fungi</taxon>
        <taxon>Dikarya</taxon>
        <taxon>Ascomycota</taxon>
        <taxon>Pezizomycotina</taxon>
        <taxon>Dothideomycetes</taxon>
        <taxon>Dothideomycetidae</taxon>
        <taxon>Mycosphaerellales</taxon>
        <taxon>Extremaceae</taxon>
        <taxon>Saxophila</taxon>
    </lineage>
</organism>
<dbReference type="PANTHER" id="PTHR37017">
    <property type="entry name" value="AB HYDROLASE-1 DOMAIN-CONTAINING PROTEIN-RELATED"/>
    <property type="match status" value="1"/>
</dbReference>
<dbReference type="EMBL" id="JAVRRT010000001">
    <property type="protein sequence ID" value="KAK5175687.1"/>
    <property type="molecule type" value="Genomic_DNA"/>
</dbReference>
<accession>A0AAV9PRZ7</accession>
<evidence type="ECO:0000313" key="3">
    <source>
        <dbReference type="Proteomes" id="UP001337655"/>
    </source>
</evidence>
<dbReference type="InterPro" id="IPR029058">
    <property type="entry name" value="AB_hydrolase_fold"/>
</dbReference>